<accession>A0A9W7G614</accession>
<comment type="subcellular location">
    <subcellularLocation>
        <location evidence="5">Nucleus</location>
    </subcellularLocation>
</comment>
<sequence length="290" mass="31980">MSSKRSAPSSPATPQGLVLPVSKKTKSPGNPTLSRYDSSLGLLTKKFTALIKGSISGSIDLNDAALQLQVQKRRIYDITNVLEGVGLIEKRSKNVIAWKGFRGGGEELDSGIGNSRKELEALYEEDSMLDFWVEREKMRLRAEYGSGNYPLYLTYSDICKGVGDENKTVLAIKNTLGGTLEVPDPDEGMGWGSRRYQMFLSTSAKVAKEDNELLAMGVADIYAISKSPHRGKRDGRRKMTAKEAAGEKEIEAPVIMTEGKNIIKLLPIERADIDYTYHMPTDEGISDFFS</sequence>
<dbReference type="GO" id="GO:0046983">
    <property type="term" value="F:protein dimerization activity"/>
    <property type="evidence" value="ECO:0007669"/>
    <property type="project" value="InterPro"/>
</dbReference>
<evidence type="ECO:0000256" key="1">
    <source>
        <dbReference type="ARBA" id="ARBA00010940"/>
    </source>
</evidence>
<evidence type="ECO:0000256" key="4">
    <source>
        <dbReference type="ARBA" id="ARBA00023163"/>
    </source>
</evidence>
<dbReference type="Gene3D" id="1.10.10.10">
    <property type="entry name" value="Winged helix-like DNA-binding domain superfamily/Winged helix DNA-binding domain"/>
    <property type="match status" value="1"/>
</dbReference>
<dbReference type="PANTHER" id="PTHR12081:SF18">
    <property type="entry name" value="TRANSCRIPTION FACTOR E2F2-RELATED"/>
    <property type="match status" value="1"/>
</dbReference>
<feature type="compositionally biased region" description="Polar residues" evidence="6">
    <location>
        <begin position="1"/>
        <end position="13"/>
    </location>
</feature>
<dbReference type="Gene3D" id="6.10.250.540">
    <property type="match status" value="1"/>
</dbReference>
<dbReference type="FunFam" id="1.10.10.10:FF:000008">
    <property type="entry name" value="E2F transcription factor 1"/>
    <property type="match status" value="1"/>
</dbReference>
<keyword evidence="4 5" id="KW-0804">Transcription</keyword>
<dbReference type="InterPro" id="IPR032198">
    <property type="entry name" value="E2F_CC-MB"/>
</dbReference>
<dbReference type="Pfam" id="PF16421">
    <property type="entry name" value="E2F_CC-MB"/>
    <property type="match status" value="1"/>
</dbReference>
<dbReference type="InterPro" id="IPR037241">
    <property type="entry name" value="E2F-DP_heterodim"/>
</dbReference>
<keyword evidence="5" id="KW-0539">Nucleus</keyword>
<dbReference type="GO" id="GO:0090575">
    <property type="term" value="C:RNA polymerase II transcription regulator complex"/>
    <property type="evidence" value="ECO:0007669"/>
    <property type="project" value="TreeGrafter"/>
</dbReference>
<feature type="region of interest" description="Disordered" evidence="6">
    <location>
        <begin position="1"/>
        <end position="34"/>
    </location>
</feature>
<dbReference type="PANTHER" id="PTHR12081">
    <property type="entry name" value="TRANSCRIPTION FACTOR E2F"/>
    <property type="match status" value="1"/>
</dbReference>
<evidence type="ECO:0000256" key="2">
    <source>
        <dbReference type="ARBA" id="ARBA00023015"/>
    </source>
</evidence>
<keyword evidence="9" id="KW-1185">Reference proteome</keyword>
<dbReference type="SMART" id="SM01372">
    <property type="entry name" value="E2F_TDP"/>
    <property type="match status" value="1"/>
</dbReference>
<evidence type="ECO:0000313" key="9">
    <source>
        <dbReference type="Proteomes" id="UP001165082"/>
    </source>
</evidence>
<comment type="similarity">
    <text evidence="1 5">Belongs to the E2F/DP family.</text>
</comment>
<reference evidence="8" key="1">
    <citation type="submission" date="2022-07" db="EMBL/GenBank/DDBJ databases">
        <title>Genome analysis of Parmales, a sister group of diatoms, reveals the evolutionary specialization of diatoms from phago-mixotrophs to photoautotrophs.</title>
        <authorList>
            <person name="Ban H."/>
            <person name="Sato S."/>
            <person name="Yoshikawa S."/>
            <person name="Kazumasa Y."/>
            <person name="Nakamura Y."/>
            <person name="Ichinomiya M."/>
            <person name="Saitoh K."/>
            <person name="Sato N."/>
            <person name="Blanc-Mathieu R."/>
            <person name="Endo H."/>
            <person name="Kuwata A."/>
            <person name="Ogata H."/>
        </authorList>
    </citation>
    <scope>NUCLEOTIDE SEQUENCE</scope>
</reference>
<dbReference type="SUPFAM" id="SSF46785">
    <property type="entry name" value="Winged helix' DNA-binding domain"/>
    <property type="match status" value="1"/>
</dbReference>
<dbReference type="GO" id="GO:0000978">
    <property type="term" value="F:RNA polymerase II cis-regulatory region sequence-specific DNA binding"/>
    <property type="evidence" value="ECO:0007669"/>
    <property type="project" value="InterPro"/>
</dbReference>
<feature type="domain" description="E2F/DP family winged-helix DNA-binding" evidence="7">
    <location>
        <begin position="35"/>
        <end position="100"/>
    </location>
</feature>
<dbReference type="EMBL" id="BRXZ01007960">
    <property type="protein sequence ID" value="GMI36980.1"/>
    <property type="molecule type" value="Genomic_DNA"/>
</dbReference>
<protein>
    <recommendedName>
        <fullName evidence="7">E2F/DP family winged-helix DNA-binding domain-containing protein</fullName>
    </recommendedName>
</protein>
<dbReference type="AlphaFoldDB" id="A0A9W7G614"/>
<dbReference type="InterPro" id="IPR003316">
    <property type="entry name" value="E2F_WHTH_DNA-bd_dom"/>
</dbReference>
<dbReference type="InterPro" id="IPR036388">
    <property type="entry name" value="WH-like_DNA-bd_sf"/>
</dbReference>
<keyword evidence="2 5" id="KW-0805">Transcription regulation</keyword>
<dbReference type="OrthoDB" id="1743261at2759"/>
<comment type="caution">
    <text evidence="8">The sequence shown here is derived from an EMBL/GenBank/DDBJ whole genome shotgun (WGS) entry which is preliminary data.</text>
</comment>
<evidence type="ECO:0000256" key="3">
    <source>
        <dbReference type="ARBA" id="ARBA00023125"/>
    </source>
</evidence>
<keyword evidence="3 5" id="KW-0238">DNA-binding</keyword>
<evidence type="ECO:0000259" key="7">
    <source>
        <dbReference type="SMART" id="SM01372"/>
    </source>
</evidence>
<dbReference type="Pfam" id="PF02319">
    <property type="entry name" value="WHD_E2F_TDP"/>
    <property type="match status" value="1"/>
</dbReference>
<evidence type="ECO:0000256" key="5">
    <source>
        <dbReference type="RuleBase" id="RU003796"/>
    </source>
</evidence>
<proteinExistence type="inferred from homology"/>
<evidence type="ECO:0000313" key="8">
    <source>
        <dbReference type="EMBL" id="GMI36980.1"/>
    </source>
</evidence>
<gene>
    <name evidence="8" type="ORF">TrRE_jg7151</name>
</gene>
<dbReference type="SUPFAM" id="SSF144074">
    <property type="entry name" value="E2F-DP heterodimerization region"/>
    <property type="match status" value="1"/>
</dbReference>
<evidence type="ECO:0000256" key="6">
    <source>
        <dbReference type="SAM" id="MobiDB-lite"/>
    </source>
</evidence>
<dbReference type="Proteomes" id="UP001165082">
    <property type="component" value="Unassembled WGS sequence"/>
</dbReference>
<dbReference type="InterPro" id="IPR015633">
    <property type="entry name" value="E2F"/>
</dbReference>
<dbReference type="InterPro" id="IPR036390">
    <property type="entry name" value="WH_DNA-bd_sf"/>
</dbReference>
<organism evidence="8 9">
    <name type="scientific">Triparma retinervis</name>
    <dbReference type="NCBI Taxonomy" id="2557542"/>
    <lineage>
        <taxon>Eukaryota</taxon>
        <taxon>Sar</taxon>
        <taxon>Stramenopiles</taxon>
        <taxon>Ochrophyta</taxon>
        <taxon>Bolidophyceae</taxon>
        <taxon>Parmales</taxon>
        <taxon>Triparmaceae</taxon>
        <taxon>Triparma</taxon>
    </lineage>
</organism>
<name>A0A9W7G614_9STRA</name>
<dbReference type="GO" id="GO:0000981">
    <property type="term" value="F:DNA-binding transcription factor activity, RNA polymerase II-specific"/>
    <property type="evidence" value="ECO:0007669"/>
    <property type="project" value="TreeGrafter"/>
</dbReference>